<feature type="compositionally biased region" description="Low complexity" evidence="1">
    <location>
        <begin position="64"/>
        <end position="78"/>
    </location>
</feature>
<proteinExistence type="predicted"/>
<dbReference type="AlphaFoldDB" id="A0A5A7QQH1"/>
<evidence type="ECO:0000313" key="2">
    <source>
        <dbReference type="EMBL" id="GER47484.1"/>
    </source>
</evidence>
<feature type="compositionally biased region" description="Basic and acidic residues" evidence="1">
    <location>
        <begin position="52"/>
        <end position="63"/>
    </location>
</feature>
<evidence type="ECO:0000256" key="1">
    <source>
        <dbReference type="SAM" id="MobiDB-lite"/>
    </source>
</evidence>
<accession>A0A5A7QQH1</accession>
<feature type="compositionally biased region" description="Polar residues" evidence="1">
    <location>
        <begin position="95"/>
        <end position="111"/>
    </location>
</feature>
<dbReference type="Proteomes" id="UP000325081">
    <property type="component" value="Unassembled WGS sequence"/>
</dbReference>
<reference evidence="3" key="1">
    <citation type="journal article" date="2019" name="Curr. Biol.">
        <title>Genome Sequence of Striga asiatica Provides Insight into the Evolution of Plant Parasitism.</title>
        <authorList>
            <person name="Yoshida S."/>
            <person name="Kim S."/>
            <person name="Wafula E.K."/>
            <person name="Tanskanen J."/>
            <person name="Kim Y.M."/>
            <person name="Honaas L."/>
            <person name="Yang Z."/>
            <person name="Spallek T."/>
            <person name="Conn C.E."/>
            <person name="Ichihashi Y."/>
            <person name="Cheong K."/>
            <person name="Cui S."/>
            <person name="Der J.P."/>
            <person name="Gundlach H."/>
            <person name="Jiao Y."/>
            <person name="Hori C."/>
            <person name="Ishida J.K."/>
            <person name="Kasahara H."/>
            <person name="Kiba T."/>
            <person name="Kim M.S."/>
            <person name="Koo N."/>
            <person name="Laohavisit A."/>
            <person name="Lee Y.H."/>
            <person name="Lumba S."/>
            <person name="McCourt P."/>
            <person name="Mortimer J.C."/>
            <person name="Mutuku J.M."/>
            <person name="Nomura T."/>
            <person name="Sasaki-Sekimoto Y."/>
            <person name="Seto Y."/>
            <person name="Wang Y."/>
            <person name="Wakatake T."/>
            <person name="Sakakibara H."/>
            <person name="Demura T."/>
            <person name="Yamaguchi S."/>
            <person name="Yoneyama K."/>
            <person name="Manabe R.I."/>
            <person name="Nelson D.C."/>
            <person name="Schulman A.H."/>
            <person name="Timko M.P."/>
            <person name="dePamphilis C.W."/>
            <person name="Choi D."/>
            <person name="Shirasu K."/>
        </authorList>
    </citation>
    <scope>NUCLEOTIDE SEQUENCE [LARGE SCALE GENOMIC DNA]</scope>
    <source>
        <strain evidence="3">cv. UVA1</strain>
    </source>
</reference>
<sequence length="203" mass="22823">MRENQDALGVSFSRSTKMIQIRCNGHTMEVLFSHPDTIYEYKCLCGTSDDHETWRDPPSKEDASTCVSSTTSHTPTCCHAQPAYNPGDIEDRTRNSQGSRMIHPENQTVHQSRLRDLRMSPVYPASTQPPDSASLDNPTTRQREPQQPFTDRASLGHQRTRLQNLRQLATSGPRRAVVSLDHLQQLGYDPIAVQKAQGNARPD</sequence>
<name>A0A5A7QQH1_STRAF</name>
<gene>
    <name evidence="2" type="ORF">STAS_24596</name>
</gene>
<keyword evidence="3" id="KW-1185">Reference proteome</keyword>
<organism evidence="2 3">
    <name type="scientific">Striga asiatica</name>
    <name type="common">Asiatic witchweed</name>
    <name type="synonym">Buchnera asiatica</name>
    <dbReference type="NCBI Taxonomy" id="4170"/>
    <lineage>
        <taxon>Eukaryota</taxon>
        <taxon>Viridiplantae</taxon>
        <taxon>Streptophyta</taxon>
        <taxon>Embryophyta</taxon>
        <taxon>Tracheophyta</taxon>
        <taxon>Spermatophyta</taxon>
        <taxon>Magnoliopsida</taxon>
        <taxon>eudicotyledons</taxon>
        <taxon>Gunneridae</taxon>
        <taxon>Pentapetalae</taxon>
        <taxon>asterids</taxon>
        <taxon>lamiids</taxon>
        <taxon>Lamiales</taxon>
        <taxon>Orobanchaceae</taxon>
        <taxon>Buchnereae</taxon>
        <taxon>Striga</taxon>
    </lineage>
</organism>
<evidence type="ECO:0000313" key="3">
    <source>
        <dbReference type="Proteomes" id="UP000325081"/>
    </source>
</evidence>
<feature type="compositionally biased region" description="Polar residues" evidence="1">
    <location>
        <begin position="125"/>
        <end position="149"/>
    </location>
</feature>
<comment type="caution">
    <text evidence="2">The sequence shown here is derived from an EMBL/GenBank/DDBJ whole genome shotgun (WGS) entry which is preliminary data.</text>
</comment>
<protein>
    <submittedName>
        <fullName evidence="2">Alpha-endosulfine</fullName>
    </submittedName>
</protein>
<feature type="region of interest" description="Disordered" evidence="1">
    <location>
        <begin position="52"/>
        <end position="156"/>
    </location>
</feature>
<dbReference type="EMBL" id="BKCP01007959">
    <property type="protein sequence ID" value="GER47484.1"/>
    <property type="molecule type" value="Genomic_DNA"/>
</dbReference>